<organism evidence="3 4">
    <name type="scientific">Cellulomonas alba</name>
    <dbReference type="NCBI Taxonomy" id="3053467"/>
    <lineage>
        <taxon>Bacteria</taxon>
        <taxon>Bacillati</taxon>
        <taxon>Actinomycetota</taxon>
        <taxon>Actinomycetes</taxon>
        <taxon>Micrococcales</taxon>
        <taxon>Cellulomonadaceae</taxon>
        <taxon>Cellulomonas</taxon>
    </lineage>
</organism>
<dbReference type="Gene3D" id="1.10.3480.10">
    <property type="entry name" value="TorD-like"/>
    <property type="match status" value="1"/>
</dbReference>
<dbReference type="InterPro" id="IPR036411">
    <property type="entry name" value="TorD-like_sf"/>
</dbReference>
<sequence>MRLRQARRPADRDATAVDSDRGAARVVHQVASWCLAYPDAELVERLPLLADAVDELPPGRAREGLRAFLDHASATPLDELERTYVHVFDLSRHQSLYLSYWTDGDTRRRGEVLAAFKERYRASGFLVDTRGELPDHLPLVLEYAAVADPVDGPALLQEYRPSLELIRFALLEQGSPYAGVLEAVCATLPGASPADKAAVHAMAAAGPPRETVGLDPTDPRLLPLNETAHPVGGPS</sequence>
<dbReference type="InterPro" id="IPR020945">
    <property type="entry name" value="DMSO/NO3_reduct_chaperone"/>
</dbReference>
<keyword evidence="4" id="KW-1185">Reference proteome</keyword>
<protein>
    <submittedName>
        <fullName evidence="3">Nitrate reductase molybdenum cofactor assembly chaperone</fullName>
    </submittedName>
</protein>
<dbReference type="Proteomes" id="UP001529338">
    <property type="component" value="Unassembled WGS sequence"/>
</dbReference>
<dbReference type="PANTHER" id="PTHR43680:SF2">
    <property type="entry name" value="NITRATE REDUCTASE MOLYBDENUM COFACTOR ASSEMBLY CHAPERONE NARJ"/>
    <property type="match status" value="1"/>
</dbReference>
<proteinExistence type="predicted"/>
<evidence type="ECO:0000256" key="1">
    <source>
        <dbReference type="ARBA" id="ARBA00023063"/>
    </source>
</evidence>
<dbReference type="Pfam" id="PF02613">
    <property type="entry name" value="Nitrate_red_del"/>
    <property type="match status" value="1"/>
</dbReference>
<dbReference type="SUPFAM" id="SSF89155">
    <property type="entry name" value="TorD-like"/>
    <property type="match status" value="1"/>
</dbReference>
<dbReference type="EMBL" id="JAUCGQ010000001">
    <property type="protein sequence ID" value="MDM7855295.1"/>
    <property type="molecule type" value="Genomic_DNA"/>
</dbReference>
<name>A0ABT7SGH5_9CELL</name>
<evidence type="ECO:0000313" key="4">
    <source>
        <dbReference type="Proteomes" id="UP001529338"/>
    </source>
</evidence>
<comment type="caution">
    <text evidence="3">The sequence shown here is derived from an EMBL/GenBank/DDBJ whole genome shotgun (WGS) entry which is preliminary data.</text>
</comment>
<dbReference type="RefSeq" id="WP_289455099.1">
    <property type="nucleotide sequence ID" value="NZ_JAUCGQ010000001.1"/>
</dbReference>
<accession>A0ABT7SGH5</accession>
<evidence type="ECO:0000313" key="3">
    <source>
        <dbReference type="EMBL" id="MDM7855295.1"/>
    </source>
</evidence>
<reference evidence="3 4" key="1">
    <citation type="submission" date="2023-06" db="EMBL/GenBank/DDBJ databases">
        <title>Cellulomonas sp. MW4 Whole genome sequence.</title>
        <authorList>
            <person name="Park S."/>
        </authorList>
    </citation>
    <scope>NUCLEOTIDE SEQUENCE [LARGE SCALE GENOMIC DNA]</scope>
    <source>
        <strain evidence="3 4">MW4</strain>
    </source>
</reference>
<keyword evidence="1" id="KW-0534">Nitrate assimilation</keyword>
<evidence type="ECO:0000256" key="2">
    <source>
        <dbReference type="SAM" id="MobiDB-lite"/>
    </source>
</evidence>
<feature type="region of interest" description="Disordered" evidence="2">
    <location>
        <begin position="207"/>
        <end position="235"/>
    </location>
</feature>
<dbReference type="PANTHER" id="PTHR43680">
    <property type="entry name" value="NITRATE REDUCTASE MOLYBDENUM COFACTOR ASSEMBLY CHAPERONE"/>
    <property type="match status" value="1"/>
</dbReference>
<dbReference type="NCBIfam" id="TIGR00684">
    <property type="entry name" value="narJ"/>
    <property type="match status" value="1"/>
</dbReference>
<gene>
    <name evidence="3" type="primary">narJ</name>
    <name evidence="3" type="ORF">QRT04_10165</name>
</gene>
<dbReference type="InterPro" id="IPR003765">
    <property type="entry name" value="NO3_reductase_chaperone_NarJ"/>
</dbReference>